<dbReference type="EMBL" id="HG793128">
    <property type="protein sequence ID" value="CDK27444.1"/>
    <property type="molecule type" value="Genomic_DNA"/>
</dbReference>
<reference evidence="2" key="2">
    <citation type="submission" date="2014-02" db="EMBL/GenBank/DDBJ databases">
        <title>Complete DNA sequence of /Kuraishia capsulata/ illustrates novel genomic features among budding yeasts (/Saccharomycotina/).</title>
        <authorList>
            <person name="Morales L."/>
            <person name="Noel B."/>
            <person name="Porcel B."/>
            <person name="Marcet-Houben M."/>
            <person name="Hullo M-F."/>
            <person name="Sacerdot C."/>
            <person name="Tekaia F."/>
            <person name="Leh-Louis V."/>
            <person name="Despons L."/>
            <person name="Khanna V."/>
            <person name="Aury J-M."/>
            <person name="Barbe V."/>
            <person name="Couloux A."/>
            <person name="Labadie K."/>
            <person name="Pelletier E."/>
            <person name="Souciet J-L."/>
            <person name="Boekhout T."/>
            <person name="Gabaldon T."/>
            <person name="Wincker P."/>
            <person name="Dujon B."/>
        </authorList>
    </citation>
    <scope>NUCLEOTIDE SEQUENCE</scope>
    <source>
        <strain evidence="2">CBS 1993</strain>
    </source>
</reference>
<evidence type="ECO:0000313" key="3">
    <source>
        <dbReference type="Proteomes" id="UP000019384"/>
    </source>
</evidence>
<evidence type="ECO:0000313" key="2">
    <source>
        <dbReference type="EMBL" id="CDK27444.1"/>
    </source>
</evidence>
<accession>W6MLQ0</accession>
<evidence type="ECO:0000256" key="1">
    <source>
        <dbReference type="SAM" id="MobiDB-lite"/>
    </source>
</evidence>
<proteinExistence type="predicted"/>
<feature type="compositionally biased region" description="Basic residues" evidence="1">
    <location>
        <begin position="372"/>
        <end position="391"/>
    </location>
</feature>
<reference evidence="2" key="1">
    <citation type="submission" date="2013-12" db="EMBL/GenBank/DDBJ databases">
        <authorList>
            <person name="Genoscope - CEA"/>
        </authorList>
    </citation>
    <scope>NUCLEOTIDE SEQUENCE</scope>
    <source>
        <strain evidence="2">CBS 1993</strain>
    </source>
</reference>
<dbReference type="RefSeq" id="XP_022459439.1">
    <property type="nucleotide sequence ID" value="XM_022601836.1"/>
</dbReference>
<organism evidence="2 3">
    <name type="scientific">Kuraishia capsulata CBS 1993</name>
    <dbReference type="NCBI Taxonomy" id="1382522"/>
    <lineage>
        <taxon>Eukaryota</taxon>
        <taxon>Fungi</taxon>
        <taxon>Dikarya</taxon>
        <taxon>Ascomycota</taxon>
        <taxon>Saccharomycotina</taxon>
        <taxon>Pichiomycetes</taxon>
        <taxon>Pichiales</taxon>
        <taxon>Pichiaceae</taxon>
        <taxon>Kuraishia</taxon>
    </lineage>
</organism>
<protein>
    <submittedName>
        <fullName evidence="2">Uncharacterized protein</fullName>
    </submittedName>
</protein>
<dbReference type="HOGENOM" id="CLU_593209_0_0_1"/>
<name>W6MLQ0_9ASCO</name>
<feature type="region of interest" description="Disordered" evidence="1">
    <location>
        <begin position="372"/>
        <end position="393"/>
    </location>
</feature>
<sequence>MTIDHDIIVGNEPTKVTLKTDLHERQASVPSNAKRGIVTLERIILNTPADSPESACIQTRAILAQFSSDLEFEEKLQIRLPRLLEKVLITGLDYFLAQYAASKENEAITSSQYNALVCCCESIMIVYCRCSYHSSIPVAITGDVLEKLWKCCIAVYKEDYERGDVTVSALVGILSNSDLPEHVLSAFREDVVISMRSTHGSRFKQFVQPLTEILNIEYYKGQTPGSGLLGSNSPNSAILHSSNGYVMGEQIAKEPKWIEIFNADKSTRMTQRYQEIGSVSHQLTQKTVNTGISGRLNQTLTAQAHTTEGEQLNGIERFWENLRSKFVRADKRKKEMSYADHCRLFRVLWARFSEKFWNYWYPLQERPASRGIKTKAHYHQRSTSNNRRKGPRQYVVGNLSRRVRKKKGAGRRRAFRAARSFQHTHIKWPSYIFKQGRKADLQRKLHEKAESFAFQFRGHFD</sequence>
<dbReference type="GeneID" id="34520827"/>
<dbReference type="Proteomes" id="UP000019384">
    <property type="component" value="Unassembled WGS sequence"/>
</dbReference>
<gene>
    <name evidence="2" type="ORF">KUCA_T00003422001</name>
</gene>
<keyword evidence="3" id="KW-1185">Reference proteome</keyword>
<dbReference type="AlphaFoldDB" id="W6MLQ0"/>